<organism evidence="2 3">
    <name type="scientific">Natronolimnobius baerhuensis</name>
    <dbReference type="NCBI Taxonomy" id="253108"/>
    <lineage>
        <taxon>Archaea</taxon>
        <taxon>Methanobacteriati</taxon>
        <taxon>Methanobacteriota</taxon>
        <taxon>Stenosarchaea group</taxon>
        <taxon>Halobacteria</taxon>
        <taxon>Halobacteriales</taxon>
        <taxon>Natrialbaceae</taxon>
        <taxon>Natronolimnobius</taxon>
    </lineage>
</organism>
<dbReference type="Pfam" id="PF25227">
    <property type="entry name" value="DUF7845"/>
    <property type="match status" value="1"/>
</dbReference>
<gene>
    <name evidence="2" type="ORF">B2G88_18285</name>
</gene>
<feature type="domain" description="DUF7845" evidence="1">
    <location>
        <begin position="8"/>
        <end position="100"/>
    </location>
</feature>
<evidence type="ECO:0000259" key="1">
    <source>
        <dbReference type="Pfam" id="PF25227"/>
    </source>
</evidence>
<comment type="caution">
    <text evidence="2">The sequence shown here is derived from an EMBL/GenBank/DDBJ whole genome shotgun (WGS) entry which is preliminary data.</text>
</comment>
<dbReference type="Proteomes" id="UP000196084">
    <property type="component" value="Unassembled WGS sequence"/>
</dbReference>
<evidence type="ECO:0000313" key="2">
    <source>
        <dbReference type="EMBL" id="OVE82940.1"/>
    </source>
</evidence>
<dbReference type="EMBL" id="MWPH01000005">
    <property type="protein sequence ID" value="OVE82940.1"/>
    <property type="molecule type" value="Genomic_DNA"/>
</dbReference>
<dbReference type="AlphaFoldDB" id="A0A202E4X0"/>
<name>A0A202E4X0_9EURY</name>
<evidence type="ECO:0000313" key="3">
    <source>
        <dbReference type="Proteomes" id="UP000196084"/>
    </source>
</evidence>
<proteinExistence type="predicted"/>
<accession>A0A202E4X0</accession>
<dbReference type="InterPro" id="IPR057167">
    <property type="entry name" value="DUF7845"/>
</dbReference>
<protein>
    <recommendedName>
        <fullName evidence="1">DUF7845 domain-containing protein</fullName>
    </recommendedName>
</protein>
<reference evidence="2 3" key="1">
    <citation type="submission" date="2017-02" db="EMBL/GenBank/DDBJ databases">
        <title>Natronthermophilus aegyptiacus gen. nov.,sp. nov., an aerobic, extremely halophilic alkalithermophilic archaeon isolated from the athalassohaline Wadi An Natrun, Egypt.</title>
        <authorList>
            <person name="Zhao B."/>
        </authorList>
    </citation>
    <scope>NUCLEOTIDE SEQUENCE [LARGE SCALE GENOMIC DNA]</scope>
    <source>
        <strain evidence="2 3">CGMCC 1.3597</strain>
    </source>
</reference>
<sequence>MKTVAICPYYHTATPDPRRVREAFSSHELLKEVEHYYAQHAVSLDNNRSIARPNVGTSYQCSFWNDQLDASPADIERLNRELEETLLSVLAEVGLSLRSRTGT</sequence>
<keyword evidence="3" id="KW-1185">Reference proteome</keyword>